<dbReference type="PROSITE" id="PS50109">
    <property type="entry name" value="HIS_KIN"/>
    <property type="match status" value="1"/>
</dbReference>
<keyword evidence="4" id="KW-0808">Transferase</keyword>
<dbReference type="Gene3D" id="1.10.287.130">
    <property type="match status" value="1"/>
</dbReference>
<dbReference type="SMART" id="SM00387">
    <property type="entry name" value="HATPase_c"/>
    <property type="match status" value="1"/>
</dbReference>
<dbReference type="CDD" id="cd00082">
    <property type="entry name" value="HisKA"/>
    <property type="match status" value="1"/>
</dbReference>
<reference evidence="10 11" key="1">
    <citation type="submission" date="2018-06" db="EMBL/GenBank/DDBJ databases">
        <title>Chryseolinea flavus sp. nov., a member of the phylum Bacteroidetes isolated from soil.</title>
        <authorList>
            <person name="Li Y."/>
            <person name="Wang J."/>
        </authorList>
    </citation>
    <scope>NUCLEOTIDE SEQUENCE [LARGE SCALE GENOMIC DNA]</scope>
    <source>
        <strain evidence="10 11">SDU1-6</strain>
    </source>
</reference>
<evidence type="ECO:0000256" key="7">
    <source>
        <dbReference type="SAM" id="Coils"/>
    </source>
</evidence>
<dbReference type="InterPro" id="IPR011990">
    <property type="entry name" value="TPR-like_helical_dom_sf"/>
</dbReference>
<dbReference type="Gene3D" id="3.30.565.10">
    <property type="entry name" value="Histidine kinase-like ATPase, C-terminal domain"/>
    <property type="match status" value="1"/>
</dbReference>
<dbReference type="InterPro" id="IPR005467">
    <property type="entry name" value="His_kinase_dom"/>
</dbReference>
<keyword evidence="7" id="KW-0175">Coiled coil</keyword>
<evidence type="ECO:0000256" key="2">
    <source>
        <dbReference type="ARBA" id="ARBA00012438"/>
    </source>
</evidence>
<sequence length="642" mass="72474">MPRLLVHILLWCLVSATPVVLHAQKVDKINRLMLELPTVKSDTAEIRILLELAMAYEGFQMDSAMTYAVKSLNKSEAVKNKKGQADATLHIGRLKRDQDNAVEALQHMFDALALYREIRDSVQIAHSLNDISIVYANSNDPQQSLTYFKQALEIFQQMGDEKGESYALNNIGIIYQDLNDDATAKIYYLKSLKIKIKNNDLYGISRGYSNLGSIAQTEKQWNEAMTYYKKADSIFLLTNDMQGRGQTYLAMARVRQNQGQLGEARKLAVQGFEIAKTVNELSTMLRCSKFIAEFDEKAKDYKSSLAYQKIYNDLADSIDNQNHEAAVEELKTKFNVEEKEREITLLKKDKELHEANARNSTLVSYVLTGGILVLLILLSVIFYAYRTTRTARDRLANKNAEIEQQKNDLDRLNKEKDRFFSILSHDLRSPLGALKGLSYLLVHHADILTKEETKDIKEKIDVSLDNLTALINNILDWSVTTSKKRQWTFDKLDVTALIEKNIGLYQAIAENKSVRLIHPIDNQVVGYADYQAIDTVLRNLLSNSIKFSHPDSDVTITASIDGNQVLISVHDQGIGIPEDLQEKLFTMSGDVTQAGTNNEKGTGIGLLLCKELMRENNGDISVKSKPGKGSEFFVSLPIYEHV</sequence>
<dbReference type="PRINTS" id="PR00344">
    <property type="entry name" value="BCTRLSENSOR"/>
</dbReference>
<feature type="transmembrane region" description="Helical" evidence="8">
    <location>
        <begin position="362"/>
        <end position="385"/>
    </location>
</feature>
<evidence type="ECO:0000256" key="4">
    <source>
        <dbReference type="ARBA" id="ARBA00022679"/>
    </source>
</evidence>
<comment type="caution">
    <text evidence="10">The sequence shown here is derived from an EMBL/GenBank/DDBJ whole genome shotgun (WGS) entry which is preliminary data.</text>
</comment>
<dbReference type="PANTHER" id="PTHR43711:SF31">
    <property type="entry name" value="HISTIDINE KINASE"/>
    <property type="match status" value="1"/>
</dbReference>
<dbReference type="InterPro" id="IPR036097">
    <property type="entry name" value="HisK_dim/P_sf"/>
</dbReference>
<dbReference type="GO" id="GO:0000155">
    <property type="term" value="F:phosphorelay sensor kinase activity"/>
    <property type="evidence" value="ECO:0007669"/>
    <property type="project" value="InterPro"/>
</dbReference>
<keyword evidence="5" id="KW-0418">Kinase</keyword>
<evidence type="ECO:0000313" key="10">
    <source>
        <dbReference type="EMBL" id="RAW02259.1"/>
    </source>
</evidence>
<keyword evidence="8" id="KW-1133">Transmembrane helix</keyword>
<keyword evidence="3" id="KW-0597">Phosphoprotein</keyword>
<evidence type="ECO:0000313" key="11">
    <source>
        <dbReference type="Proteomes" id="UP000251889"/>
    </source>
</evidence>
<dbReference type="InterPro" id="IPR036890">
    <property type="entry name" value="HATPase_C_sf"/>
</dbReference>
<dbReference type="SUPFAM" id="SSF47384">
    <property type="entry name" value="Homodimeric domain of signal transducing histidine kinase"/>
    <property type="match status" value="1"/>
</dbReference>
<organism evidence="10 11">
    <name type="scientific">Pseudochryseolinea flava</name>
    <dbReference type="NCBI Taxonomy" id="2059302"/>
    <lineage>
        <taxon>Bacteria</taxon>
        <taxon>Pseudomonadati</taxon>
        <taxon>Bacteroidota</taxon>
        <taxon>Cytophagia</taxon>
        <taxon>Cytophagales</taxon>
        <taxon>Fulvivirgaceae</taxon>
        <taxon>Pseudochryseolinea</taxon>
    </lineage>
</organism>
<dbReference type="Pfam" id="PF13424">
    <property type="entry name" value="TPR_12"/>
    <property type="match status" value="1"/>
</dbReference>
<dbReference type="Pfam" id="PF13181">
    <property type="entry name" value="TPR_8"/>
    <property type="match status" value="2"/>
</dbReference>
<evidence type="ECO:0000256" key="8">
    <source>
        <dbReference type="SAM" id="Phobius"/>
    </source>
</evidence>
<dbReference type="InterPro" id="IPR003594">
    <property type="entry name" value="HATPase_dom"/>
</dbReference>
<dbReference type="InterPro" id="IPR003661">
    <property type="entry name" value="HisK_dim/P_dom"/>
</dbReference>
<evidence type="ECO:0000256" key="1">
    <source>
        <dbReference type="ARBA" id="ARBA00000085"/>
    </source>
</evidence>
<feature type="domain" description="Histidine kinase" evidence="9">
    <location>
        <begin position="422"/>
        <end position="640"/>
    </location>
</feature>
<dbReference type="SMART" id="SM00388">
    <property type="entry name" value="HisKA"/>
    <property type="match status" value="1"/>
</dbReference>
<feature type="coiled-coil region" evidence="7">
    <location>
        <begin position="385"/>
        <end position="422"/>
    </location>
</feature>
<evidence type="ECO:0000256" key="3">
    <source>
        <dbReference type="ARBA" id="ARBA00022553"/>
    </source>
</evidence>
<keyword evidence="8" id="KW-0812">Transmembrane</keyword>
<dbReference type="Gene3D" id="1.25.40.10">
    <property type="entry name" value="Tetratricopeptide repeat domain"/>
    <property type="match status" value="1"/>
</dbReference>
<evidence type="ECO:0000256" key="5">
    <source>
        <dbReference type="ARBA" id="ARBA00022777"/>
    </source>
</evidence>
<feature type="coiled-coil region" evidence="7">
    <location>
        <begin position="320"/>
        <end position="356"/>
    </location>
</feature>
<dbReference type="AlphaFoldDB" id="A0A364Y5W0"/>
<dbReference type="EC" id="2.7.13.3" evidence="2"/>
<proteinExistence type="predicted"/>
<dbReference type="Pfam" id="PF00512">
    <property type="entry name" value="HisKA"/>
    <property type="match status" value="1"/>
</dbReference>
<dbReference type="SMART" id="SM00028">
    <property type="entry name" value="TPR"/>
    <property type="match status" value="5"/>
</dbReference>
<dbReference type="EMBL" id="QMFY01000002">
    <property type="protein sequence ID" value="RAW02259.1"/>
    <property type="molecule type" value="Genomic_DNA"/>
</dbReference>
<dbReference type="Proteomes" id="UP000251889">
    <property type="component" value="Unassembled WGS sequence"/>
</dbReference>
<dbReference type="InterPro" id="IPR019734">
    <property type="entry name" value="TPR_rpt"/>
</dbReference>
<keyword evidence="8" id="KW-0472">Membrane</keyword>
<protein>
    <recommendedName>
        <fullName evidence="2">histidine kinase</fullName>
        <ecNumber evidence="2">2.7.13.3</ecNumber>
    </recommendedName>
</protein>
<dbReference type="InterPro" id="IPR004358">
    <property type="entry name" value="Sig_transdc_His_kin-like_C"/>
</dbReference>
<dbReference type="SUPFAM" id="SSF55874">
    <property type="entry name" value="ATPase domain of HSP90 chaperone/DNA topoisomerase II/histidine kinase"/>
    <property type="match status" value="1"/>
</dbReference>
<evidence type="ECO:0000256" key="6">
    <source>
        <dbReference type="ARBA" id="ARBA00023012"/>
    </source>
</evidence>
<accession>A0A364Y5W0</accession>
<keyword evidence="11" id="KW-1185">Reference proteome</keyword>
<dbReference type="OrthoDB" id="9810447at2"/>
<dbReference type="FunFam" id="3.30.565.10:FF:000006">
    <property type="entry name" value="Sensor histidine kinase WalK"/>
    <property type="match status" value="1"/>
</dbReference>
<name>A0A364Y5W0_9BACT</name>
<dbReference type="Pfam" id="PF02518">
    <property type="entry name" value="HATPase_c"/>
    <property type="match status" value="1"/>
</dbReference>
<keyword evidence="6" id="KW-0902">Two-component regulatory system</keyword>
<dbReference type="PANTHER" id="PTHR43711">
    <property type="entry name" value="TWO-COMPONENT HISTIDINE KINASE"/>
    <property type="match status" value="1"/>
</dbReference>
<dbReference type="InterPro" id="IPR050736">
    <property type="entry name" value="Sensor_HK_Regulatory"/>
</dbReference>
<dbReference type="RefSeq" id="WP_112746082.1">
    <property type="nucleotide sequence ID" value="NZ_QMFY01000002.1"/>
</dbReference>
<evidence type="ECO:0000259" key="9">
    <source>
        <dbReference type="PROSITE" id="PS50109"/>
    </source>
</evidence>
<dbReference type="SUPFAM" id="SSF48452">
    <property type="entry name" value="TPR-like"/>
    <property type="match status" value="2"/>
</dbReference>
<gene>
    <name evidence="10" type="ORF">DQQ10_06885</name>
</gene>
<comment type="catalytic activity">
    <reaction evidence="1">
        <text>ATP + protein L-histidine = ADP + protein N-phospho-L-histidine.</text>
        <dbReference type="EC" id="2.7.13.3"/>
    </reaction>
</comment>